<evidence type="ECO:0000313" key="5">
    <source>
        <dbReference type="EMBL" id="KAG3211210.1"/>
    </source>
</evidence>
<sequence length="38" mass="4270">MFSFETEDGVFTPTRVPKGASDSAVHFQEQMNAVLEEH</sequence>
<proteinExistence type="predicted"/>
<evidence type="ECO:0000313" key="3">
    <source>
        <dbReference type="EMBL" id="KAG2905800.1"/>
    </source>
</evidence>
<reference evidence="3" key="1">
    <citation type="submission" date="2018-10" db="EMBL/GenBank/DDBJ databases">
        <title>Effector identification in a new, highly contiguous assembly of the strawberry crown rot pathogen Phytophthora cactorum.</title>
        <authorList>
            <person name="Armitage A.D."/>
            <person name="Nellist C.F."/>
            <person name="Bates H."/>
            <person name="Vickerstaff R.J."/>
            <person name="Harrison R.J."/>
        </authorList>
    </citation>
    <scope>NUCLEOTIDE SEQUENCE</scope>
    <source>
        <strain evidence="2">4032</strain>
        <strain evidence="3">4040</strain>
        <strain evidence="4">P415</strain>
        <strain evidence="5">P421</strain>
    </source>
</reference>
<dbReference type="EMBL" id="RCML01000958">
    <property type="protein sequence ID" value="KAG2967124.1"/>
    <property type="molecule type" value="Genomic_DNA"/>
</dbReference>
<dbReference type="AlphaFoldDB" id="A0A8T1BSM8"/>
<evidence type="ECO:0000313" key="2">
    <source>
        <dbReference type="EMBL" id="KAG2893112.1"/>
    </source>
</evidence>
<dbReference type="EMBL" id="RCMV01000984">
    <property type="protein sequence ID" value="KAG3211210.1"/>
    <property type="molecule type" value="Genomic_DNA"/>
</dbReference>
<gene>
    <name evidence="2" type="ORF">PC115_g18586</name>
    <name evidence="3" type="ORF">PC117_g20675</name>
    <name evidence="4" type="ORF">PC118_g18775</name>
    <name evidence="5" type="ORF">PC129_g17799</name>
</gene>
<name>A0A8T1BSM8_9STRA</name>
<comment type="caution">
    <text evidence="3">The sequence shown here is derived from an EMBL/GenBank/DDBJ whole genome shotgun (WGS) entry which is preliminary data.</text>
</comment>
<organism evidence="3 6">
    <name type="scientific">Phytophthora cactorum</name>
    <dbReference type="NCBI Taxonomy" id="29920"/>
    <lineage>
        <taxon>Eukaryota</taxon>
        <taxon>Sar</taxon>
        <taxon>Stramenopiles</taxon>
        <taxon>Oomycota</taxon>
        <taxon>Peronosporomycetes</taxon>
        <taxon>Peronosporales</taxon>
        <taxon>Peronosporaceae</taxon>
        <taxon>Phytophthora</taxon>
    </lineage>
</organism>
<dbReference type="EMBL" id="RCMK01000980">
    <property type="protein sequence ID" value="KAG2905800.1"/>
    <property type="molecule type" value="Genomic_DNA"/>
</dbReference>
<evidence type="ECO:0000313" key="4">
    <source>
        <dbReference type="EMBL" id="KAG2967124.1"/>
    </source>
</evidence>
<feature type="region of interest" description="Disordered" evidence="1">
    <location>
        <begin position="1"/>
        <end position="24"/>
    </location>
</feature>
<dbReference type="Proteomes" id="UP000774804">
    <property type="component" value="Unassembled WGS sequence"/>
</dbReference>
<dbReference type="Proteomes" id="UP000697107">
    <property type="component" value="Unassembled WGS sequence"/>
</dbReference>
<dbReference type="Proteomes" id="UP000736787">
    <property type="component" value="Unassembled WGS sequence"/>
</dbReference>
<protein>
    <recommendedName>
        <fullName evidence="7">Reverse transcriptase domain-containing protein</fullName>
    </recommendedName>
</protein>
<evidence type="ECO:0000313" key="6">
    <source>
        <dbReference type="Proteomes" id="UP000736787"/>
    </source>
</evidence>
<dbReference type="EMBL" id="RCMI01000973">
    <property type="protein sequence ID" value="KAG2893112.1"/>
    <property type="molecule type" value="Genomic_DNA"/>
</dbReference>
<evidence type="ECO:0000256" key="1">
    <source>
        <dbReference type="SAM" id="MobiDB-lite"/>
    </source>
</evidence>
<evidence type="ECO:0008006" key="7">
    <source>
        <dbReference type="Google" id="ProtNLM"/>
    </source>
</evidence>
<accession>A0A8T1BSM8</accession>
<dbReference type="Proteomes" id="UP000760860">
    <property type="component" value="Unassembled WGS sequence"/>
</dbReference>